<reference evidence="1" key="1">
    <citation type="submission" date="2020-05" db="EMBL/GenBank/DDBJ databases">
        <title>High-Quality Genomes of Partial-Nitritation/Anammox System by Hierarchical Clustering Based Hybrid Assembly.</title>
        <authorList>
            <person name="Liu L."/>
            <person name="Wang Y."/>
            <person name="Che Y."/>
            <person name="Chen Y."/>
            <person name="Xia Y."/>
            <person name="Luo R."/>
            <person name="Cheng S.H."/>
            <person name="Zheng C."/>
            <person name="Zhang T."/>
        </authorList>
    </citation>
    <scope>NUCLEOTIDE SEQUENCE</scope>
    <source>
        <strain evidence="1">H1_PAT1</strain>
    </source>
</reference>
<protein>
    <submittedName>
        <fullName evidence="1">Uncharacterized protein</fullName>
    </submittedName>
</protein>
<dbReference type="AlphaFoldDB" id="A0A928TQW0"/>
<accession>A0A928TQW0</accession>
<comment type="caution">
    <text evidence="1">The sequence shown here is derived from an EMBL/GenBank/DDBJ whole genome shotgun (WGS) entry which is preliminary data.</text>
</comment>
<gene>
    <name evidence="1" type="ORF">HS096_04410</name>
</gene>
<sequence length="164" mass="18560">MPDTVEHKRPLKGGVMLNIPFIEPDLHKRLSDELQKLATIHLPAIEIRVLSEDEWVFAGAVEVEIRERQHDRPDGPILFYYVFDWSGVGYLHLPNPEGSEMIDAFKLPDDPSESFPDWRAAAADLIRRTADEAEKRMLPFQQAILDFRSLDPSDAGSPKCGALP</sequence>
<organism evidence="1 2">
    <name type="scientific">candidate division WWE3 bacterium</name>
    <dbReference type="NCBI Taxonomy" id="2053526"/>
    <lineage>
        <taxon>Bacteria</taxon>
        <taxon>Katanobacteria</taxon>
    </lineage>
</organism>
<dbReference type="Proteomes" id="UP000710385">
    <property type="component" value="Unassembled WGS sequence"/>
</dbReference>
<name>A0A928TQW0_UNCKA</name>
<proteinExistence type="predicted"/>
<dbReference type="EMBL" id="JABTTY010000001">
    <property type="protein sequence ID" value="MBE7525597.1"/>
    <property type="molecule type" value="Genomic_DNA"/>
</dbReference>
<evidence type="ECO:0000313" key="1">
    <source>
        <dbReference type="EMBL" id="MBE7525597.1"/>
    </source>
</evidence>
<evidence type="ECO:0000313" key="2">
    <source>
        <dbReference type="Proteomes" id="UP000710385"/>
    </source>
</evidence>